<gene>
    <name evidence="2" type="ORF">MKP09_04045</name>
</gene>
<comment type="caution">
    <text evidence="2">The sequence shown here is derived from an EMBL/GenBank/DDBJ whole genome shotgun (WGS) entry which is preliminary data.</text>
</comment>
<feature type="signal peptide" evidence="1">
    <location>
        <begin position="1"/>
        <end position="19"/>
    </location>
</feature>
<evidence type="ECO:0008006" key="4">
    <source>
        <dbReference type="Google" id="ProtNLM"/>
    </source>
</evidence>
<dbReference type="EMBL" id="JAKWBL010000001">
    <property type="protein sequence ID" value="MCH5597140.1"/>
    <property type="molecule type" value="Genomic_DNA"/>
</dbReference>
<accession>A0ABS9SFM3</accession>
<feature type="chain" id="PRO_5046232490" description="Glycosyl hydrolase" evidence="1">
    <location>
        <begin position="20"/>
        <end position="271"/>
    </location>
</feature>
<name>A0ABS9SFM3_9BACT</name>
<dbReference type="InterPro" id="IPR023296">
    <property type="entry name" value="Glyco_hydro_beta-prop_sf"/>
</dbReference>
<evidence type="ECO:0000313" key="2">
    <source>
        <dbReference type="EMBL" id="MCH5597140.1"/>
    </source>
</evidence>
<protein>
    <recommendedName>
        <fullName evidence="4">Glycosyl hydrolase</fullName>
    </recommendedName>
</protein>
<keyword evidence="1" id="KW-0732">Signal</keyword>
<proteinExistence type="predicted"/>
<sequence length="271" mass="31452">MKFFCSFLLFILVTAAAQAQSVKALRPAPAPLFRDPITDGAADPVMIYNEEEKSWWMLYTQRRANLELPDVAFCYGNPIAIASTDDHGKTWIYRGTLDLAIDPGLNTFWAPDIVYDNGVYHLFVTYIKGVRNHWGGESRLAYYTSKNMWDWKFEQFVNVGMKNIIDGCIVKKPDGGWRMWFKGHDALTYASDSKDLKNWKMFDEPVITGDKHEGPNVFEFAGFYWMLTDEWSGMRVYKSKDLKNWEKQGKILFEKMENVLMIIQVVRMAML</sequence>
<dbReference type="SUPFAM" id="SSF75005">
    <property type="entry name" value="Arabinanase/levansucrase/invertase"/>
    <property type="match status" value="1"/>
</dbReference>
<dbReference type="RefSeq" id="WP_240826546.1">
    <property type="nucleotide sequence ID" value="NZ_JAKWBL010000001.1"/>
</dbReference>
<dbReference type="Proteomes" id="UP001202248">
    <property type="component" value="Unassembled WGS sequence"/>
</dbReference>
<evidence type="ECO:0000256" key="1">
    <source>
        <dbReference type="SAM" id="SignalP"/>
    </source>
</evidence>
<evidence type="ECO:0000313" key="3">
    <source>
        <dbReference type="Proteomes" id="UP001202248"/>
    </source>
</evidence>
<keyword evidence="3" id="KW-1185">Reference proteome</keyword>
<dbReference type="Gene3D" id="2.115.10.20">
    <property type="entry name" value="Glycosyl hydrolase domain, family 43"/>
    <property type="match status" value="2"/>
</dbReference>
<organism evidence="2 3">
    <name type="scientific">Niabella ginsengisoli</name>
    <dbReference type="NCBI Taxonomy" id="522298"/>
    <lineage>
        <taxon>Bacteria</taxon>
        <taxon>Pseudomonadati</taxon>
        <taxon>Bacteroidota</taxon>
        <taxon>Chitinophagia</taxon>
        <taxon>Chitinophagales</taxon>
        <taxon>Chitinophagaceae</taxon>
        <taxon>Niabella</taxon>
    </lineage>
</organism>
<reference evidence="2 3" key="1">
    <citation type="submission" date="2022-02" db="EMBL/GenBank/DDBJ databases">
        <authorList>
            <person name="Min J."/>
        </authorList>
    </citation>
    <scope>NUCLEOTIDE SEQUENCE [LARGE SCALE GENOMIC DNA]</scope>
    <source>
        <strain evidence="2 3">GR10-1</strain>
    </source>
</reference>